<dbReference type="Proteomes" id="UP001227126">
    <property type="component" value="Unassembled WGS sequence"/>
</dbReference>
<feature type="domain" description="Phasin" evidence="2">
    <location>
        <begin position="17"/>
        <end position="102"/>
    </location>
</feature>
<feature type="region of interest" description="Disordered" evidence="1">
    <location>
        <begin position="98"/>
        <end position="117"/>
    </location>
</feature>
<evidence type="ECO:0000259" key="2">
    <source>
        <dbReference type="Pfam" id="PF09361"/>
    </source>
</evidence>
<accession>A0ABT7FAL6</accession>
<evidence type="ECO:0000313" key="4">
    <source>
        <dbReference type="Proteomes" id="UP001227126"/>
    </source>
</evidence>
<dbReference type="RefSeq" id="WP_284484091.1">
    <property type="nucleotide sequence ID" value="NZ_JASNJE010000003.1"/>
</dbReference>
<evidence type="ECO:0000256" key="1">
    <source>
        <dbReference type="SAM" id="MobiDB-lite"/>
    </source>
</evidence>
<keyword evidence="4" id="KW-1185">Reference proteome</keyword>
<dbReference type="InterPro" id="IPR018968">
    <property type="entry name" value="Phasin"/>
</dbReference>
<dbReference type="EMBL" id="JASNJE010000003">
    <property type="protein sequence ID" value="MDK3072141.1"/>
    <property type="molecule type" value="Genomic_DNA"/>
</dbReference>
<evidence type="ECO:0000313" key="3">
    <source>
        <dbReference type="EMBL" id="MDK3072141.1"/>
    </source>
</evidence>
<proteinExistence type="predicted"/>
<dbReference type="Pfam" id="PF09361">
    <property type="entry name" value="Phasin_2"/>
    <property type="match status" value="1"/>
</dbReference>
<sequence length="117" mass="12917">MTKSKPKTTQDNGGAAEFASAMMAINPKAMEAWVEIMNDSASFVADRFQKDLATQKALLACRAPSELMRIQSEFVRDAVEQYTAQTTRMFEKISKAAGKSIKDTTAGQSRDYDDIPL</sequence>
<comment type="caution">
    <text evidence="3">The sequence shown here is derived from an EMBL/GenBank/DDBJ whole genome shotgun (WGS) entry which is preliminary data.</text>
</comment>
<organism evidence="3 4">
    <name type="scientific">Sedimentitalea xiamensis</name>
    <dbReference type="NCBI Taxonomy" id="3050037"/>
    <lineage>
        <taxon>Bacteria</taxon>
        <taxon>Pseudomonadati</taxon>
        <taxon>Pseudomonadota</taxon>
        <taxon>Alphaproteobacteria</taxon>
        <taxon>Rhodobacterales</taxon>
        <taxon>Paracoccaceae</taxon>
        <taxon>Sedimentitalea</taxon>
    </lineage>
</organism>
<reference evidence="3 4" key="1">
    <citation type="submission" date="2023-05" db="EMBL/GenBank/DDBJ databases">
        <title>Sedimentitalea sp. nov. JM2-8.</title>
        <authorList>
            <person name="Huang J."/>
        </authorList>
    </citation>
    <scope>NUCLEOTIDE SEQUENCE [LARGE SCALE GENOMIC DNA]</scope>
    <source>
        <strain evidence="3 4">JM2-8</strain>
    </source>
</reference>
<protein>
    <submittedName>
        <fullName evidence="3">Phasin family protein</fullName>
    </submittedName>
</protein>
<gene>
    <name evidence="3" type="ORF">QO034_03380</name>
</gene>
<name>A0ABT7FAL6_9RHOB</name>